<evidence type="ECO:0000313" key="1">
    <source>
        <dbReference type="EMBL" id="KAI6080322.1"/>
    </source>
</evidence>
<keyword evidence="2" id="KW-1185">Reference proteome</keyword>
<proteinExistence type="predicted"/>
<dbReference type="Proteomes" id="UP001497680">
    <property type="component" value="Unassembled WGS sequence"/>
</dbReference>
<protein>
    <submittedName>
        <fullName evidence="1">HET-domain-containing protein</fullName>
    </submittedName>
</protein>
<dbReference type="EMBL" id="MU394455">
    <property type="protein sequence ID" value="KAI6080322.1"/>
    <property type="molecule type" value="Genomic_DNA"/>
</dbReference>
<organism evidence="1 2">
    <name type="scientific">Hypoxylon rubiginosum</name>
    <dbReference type="NCBI Taxonomy" id="110542"/>
    <lineage>
        <taxon>Eukaryota</taxon>
        <taxon>Fungi</taxon>
        <taxon>Dikarya</taxon>
        <taxon>Ascomycota</taxon>
        <taxon>Pezizomycotina</taxon>
        <taxon>Sordariomycetes</taxon>
        <taxon>Xylariomycetidae</taxon>
        <taxon>Xylariales</taxon>
        <taxon>Hypoxylaceae</taxon>
        <taxon>Hypoxylon</taxon>
    </lineage>
</organism>
<accession>A0ACC0CJ02</accession>
<reference evidence="1 2" key="1">
    <citation type="journal article" date="2022" name="New Phytol.">
        <title>Ecological generalism drives hyperdiversity of secondary metabolite gene clusters in xylarialean endophytes.</title>
        <authorList>
            <person name="Franco M.E.E."/>
            <person name="Wisecaver J.H."/>
            <person name="Arnold A.E."/>
            <person name="Ju Y.M."/>
            <person name="Slot J.C."/>
            <person name="Ahrendt S."/>
            <person name="Moore L.P."/>
            <person name="Eastman K.E."/>
            <person name="Scott K."/>
            <person name="Konkel Z."/>
            <person name="Mondo S.J."/>
            <person name="Kuo A."/>
            <person name="Hayes R.D."/>
            <person name="Haridas S."/>
            <person name="Andreopoulos B."/>
            <person name="Riley R."/>
            <person name="LaButti K."/>
            <person name="Pangilinan J."/>
            <person name="Lipzen A."/>
            <person name="Amirebrahimi M."/>
            <person name="Yan J."/>
            <person name="Adam C."/>
            <person name="Keymanesh K."/>
            <person name="Ng V."/>
            <person name="Louie K."/>
            <person name="Northen T."/>
            <person name="Drula E."/>
            <person name="Henrissat B."/>
            <person name="Hsieh H.M."/>
            <person name="Youens-Clark K."/>
            <person name="Lutzoni F."/>
            <person name="Miadlikowska J."/>
            <person name="Eastwood D.C."/>
            <person name="Hamelin R.C."/>
            <person name="Grigoriev I.V."/>
            <person name="U'Ren J.M."/>
        </authorList>
    </citation>
    <scope>NUCLEOTIDE SEQUENCE [LARGE SCALE GENOMIC DNA]</scope>
    <source>
        <strain evidence="1 2">ER1909</strain>
    </source>
</reference>
<comment type="caution">
    <text evidence="1">The sequence shown here is derived from an EMBL/GenBank/DDBJ whole genome shotgun (WGS) entry which is preliminary data.</text>
</comment>
<evidence type="ECO:0000313" key="2">
    <source>
        <dbReference type="Proteomes" id="UP001497680"/>
    </source>
</evidence>
<name>A0ACC0CJ02_9PEZI</name>
<gene>
    <name evidence="1" type="ORF">F4821DRAFT_64355</name>
</gene>
<sequence>MLCDPCRELASSLILSPDESRTHYCGDDAFLKLEMSAYKGCHLCNLMLDSLRLSTYPPRKDDKDRWGDIEVSSCDNKLTVTCGRAPRNHLQFEIYHSMSLDSNPFHDANPQAVELDSASPQCLDQAVQWLNCCLKTHKICRAIPECLAEEFLPSRLIDVGLVGEGKDPRLISTKAYLARSLPCYYVALSHCWGPGQRVPKTLKSTLEDHRKQISVTSLTKTFKDAIQITRRLNIRYLWIDSLCIVQDDPADFFRECSRMYMIYSRALCTIAAMDSEDGDGGCFIPRDPYQVKPCEISFEDGPSDYRILRISPNFGSWLDAVSGPLGSRGWALQEHQLSPRVLIYTKKRLLWECRTHRASEDRPRMETKYGVGRVTQLRRRLLDHNPVALRPSEIKKELLDRWYDLVDDYSRRDLTHYTDKLPAFSGIAAVVGKLRPKDTYLAGLWRNDIIRGLSWFLDVQPTDQKFLTAYHRRQSNYKPQPDSTWPPPLLDDAIPSWSWAAFNGPIMHYGKDWSRDWSDNMLPHSGSSLKLVEAKTTLEGPDIFGRVKCGEIRLSNYSTMITVSEENHRRAKLGRWKKPWHRKMYSMGDEYLYSDRAVLYFDVDPYNLPKTQLLCLQIGTGTSISNQAYPPYSVMHVGLVLTAVREDVYRRVGMFEIKSDSIIWCYCREIREVCIV</sequence>